<evidence type="ECO:0000259" key="1">
    <source>
        <dbReference type="Pfam" id="PF22936"/>
    </source>
</evidence>
<dbReference type="SUPFAM" id="SSF53098">
    <property type="entry name" value="Ribonuclease H-like"/>
    <property type="match status" value="1"/>
</dbReference>
<gene>
    <name evidence="2" type="ORF">BJF96_g10223</name>
</gene>
<dbReference type="InterPro" id="IPR012337">
    <property type="entry name" value="RNaseH-like_sf"/>
</dbReference>
<evidence type="ECO:0000313" key="3">
    <source>
        <dbReference type="Proteomes" id="UP000236305"/>
    </source>
</evidence>
<dbReference type="InterPro" id="IPR036397">
    <property type="entry name" value="RNaseH_sf"/>
</dbReference>
<dbReference type="Proteomes" id="UP000236305">
    <property type="component" value="Unassembled WGS sequence"/>
</dbReference>
<dbReference type="AlphaFoldDB" id="A0AA45AGU1"/>
<dbReference type="Gene3D" id="3.30.420.10">
    <property type="entry name" value="Ribonuclease H-like superfamily/Ribonuclease H"/>
    <property type="match status" value="1"/>
</dbReference>
<evidence type="ECO:0000313" key="2">
    <source>
        <dbReference type="EMBL" id="PNH26467.1"/>
    </source>
</evidence>
<organism evidence="2 3">
    <name type="scientific">Verticillium dahliae</name>
    <name type="common">Verticillium wilt</name>
    <dbReference type="NCBI Taxonomy" id="27337"/>
    <lineage>
        <taxon>Eukaryota</taxon>
        <taxon>Fungi</taxon>
        <taxon>Dikarya</taxon>
        <taxon>Ascomycota</taxon>
        <taxon>Pezizomycotina</taxon>
        <taxon>Sordariomycetes</taxon>
        <taxon>Hypocreomycetidae</taxon>
        <taxon>Glomerellales</taxon>
        <taxon>Plectosphaerellaceae</taxon>
        <taxon>Verticillium</taxon>
    </lineage>
</organism>
<name>A0AA45AGU1_VERDA</name>
<comment type="caution">
    <text evidence="2">The sequence shown here is derived from an EMBL/GenBank/DDBJ whole genome shotgun (WGS) entry which is preliminary data.</text>
</comment>
<feature type="domain" description="Retrovirus-related Pol polyprotein from transposon TNT 1-94-like beta-barrel" evidence="1">
    <location>
        <begin position="343"/>
        <end position="427"/>
    </location>
</feature>
<dbReference type="GO" id="GO:0003676">
    <property type="term" value="F:nucleic acid binding"/>
    <property type="evidence" value="ECO:0007669"/>
    <property type="project" value="InterPro"/>
</dbReference>
<dbReference type="Pfam" id="PF22936">
    <property type="entry name" value="Pol_BBD"/>
    <property type="match status" value="1"/>
</dbReference>
<sequence length="693" mass="79263">MDSGKHRVTLTRREEWRTWLNSVRAVATSYEAWDLVDPDKEADRRPKRAKKPTAPSFEDETRDLSTLLTLYKIHLDIYNRESAGLQEVQKYILNTVDRSLSAVFMNEESSQEWLKALKDHFAPSDMGQKQYIRQRWEEHMAMIKKMDHEKWVDDFILLCIEVEKHGIPQLKEAADQNVQFLRAILSVSPGWAEAECAHQVRRELDDRDGGKLAFSQTILRLCIAEEGTQGVSAHLSVPKYRRTLEEEELSIRLEPAGLFNEAKKRMKPSTLQFWNEKIKEDKKKRQEARGTSGVAVSAFNNFLGDDDEQSCDDEYTNFMSNFSVADSDEFQRTNRGGDLRHEFLIDSGTPNHITNNKDLLTNFREATDTVRYSTGGGKSSPVEGHGTMAIDTLDSKQNVISITCHDVSYIKDYPTTLISARQLQRQGLGLDSLRNMLFNPATGSEIPLQEKGGQYAVNTLHSTTSFYHSKKQRAAMVSDSRLWHERLAHAHPEAIQQLPYSCTGVGVKGPTTFECESCGVAKSKKIVSRRQPTYTTTNPFERVNLDFFSPGKSYNGMESCLVITDAYSGKIVVRILPARADGFQAFINFEMFLWRQYHLVIKVLRVDWDSALRSNLVTWSEERGILLRDQPQGHQNRTVPQNAMEARYSPSQEPLPRLLGSRRICGQRWYKPLHISTISRRRDAYSGRHQKEG</sequence>
<proteinExistence type="predicted"/>
<dbReference type="InterPro" id="IPR054722">
    <property type="entry name" value="PolX-like_BBD"/>
</dbReference>
<reference evidence="2 3" key="1">
    <citation type="submission" date="2017-12" db="EMBL/GenBank/DDBJ databases">
        <title>Comparative genomics yields insights into virulence evolution of Verticillium dahliae.</title>
        <authorList>
            <person name="Fan R."/>
            <person name="Armitage A.D."/>
            <person name="Cascant-Lopez E."/>
            <person name="Sobczyk M."/>
            <person name="Cockerton H.M."/>
            <person name="Harrison R.J."/>
        </authorList>
    </citation>
    <scope>NUCLEOTIDE SEQUENCE [LARGE SCALE GENOMIC DNA]</scope>
    <source>
        <strain evidence="2 3">12008</strain>
    </source>
</reference>
<protein>
    <recommendedName>
        <fullName evidence="1">Retrovirus-related Pol polyprotein from transposon TNT 1-94-like beta-barrel domain-containing protein</fullName>
    </recommendedName>
</protein>
<accession>A0AA45AGU1</accession>
<dbReference type="EMBL" id="MPSH01000065">
    <property type="protein sequence ID" value="PNH26467.1"/>
    <property type="molecule type" value="Genomic_DNA"/>
</dbReference>